<protein>
    <submittedName>
        <fullName evidence="8">Outer membrane immunogenic protein</fullName>
    </submittedName>
</protein>
<evidence type="ECO:0000256" key="3">
    <source>
        <dbReference type="ARBA" id="ARBA00023136"/>
    </source>
</evidence>
<dbReference type="OrthoDB" id="9815357at2"/>
<feature type="signal peptide" evidence="6">
    <location>
        <begin position="1"/>
        <end position="20"/>
    </location>
</feature>
<proteinExistence type="inferred from homology"/>
<dbReference type="InterPro" id="IPR051692">
    <property type="entry name" value="OMP-like"/>
</dbReference>
<keyword evidence="3" id="KW-0472">Membrane</keyword>
<dbReference type="AlphaFoldDB" id="A0A3D9Z428"/>
<dbReference type="EMBL" id="QUMO01000001">
    <property type="protein sequence ID" value="REF89535.1"/>
    <property type="molecule type" value="Genomic_DNA"/>
</dbReference>
<dbReference type="RefSeq" id="WP_115835290.1">
    <property type="nucleotide sequence ID" value="NZ_CP025086.1"/>
</dbReference>
<dbReference type="Proteomes" id="UP000256900">
    <property type="component" value="Unassembled WGS sequence"/>
</dbReference>
<comment type="similarity">
    <text evidence="5">Belongs to the Omp25/RopB family.</text>
</comment>
<keyword evidence="2 6" id="KW-0732">Signal</keyword>
<evidence type="ECO:0000256" key="6">
    <source>
        <dbReference type="SAM" id="SignalP"/>
    </source>
</evidence>
<evidence type="ECO:0000256" key="4">
    <source>
        <dbReference type="ARBA" id="ARBA00023237"/>
    </source>
</evidence>
<dbReference type="GO" id="GO:0009279">
    <property type="term" value="C:cell outer membrane"/>
    <property type="evidence" value="ECO:0007669"/>
    <property type="project" value="UniProtKB-SubCell"/>
</dbReference>
<keyword evidence="9" id="KW-1185">Reference proteome</keyword>
<organism evidence="8 9">
    <name type="scientific">Methylovirgula ligni</name>
    <dbReference type="NCBI Taxonomy" id="569860"/>
    <lineage>
        <taxon>Bacteria</taxon>
        <taxon>Pseudomonadati</taxon>
        <taxon>Pseudomonadota</taxon>
        <taxon>Alphaproteobacteria</taxon>
        <taxon>Hyphomicrobiales</taxon>
        <taxon>Beijerinckiaceae</taxon>
        <taxon>Methylovirgula</taxon>
    </lineage>
</organism>
<sequence length="249" mass="26735">MIRSLLLSSAFVVMAGAAFAADLPSTKGEPLYAPPPPVFSWTGFYIGANAGISAGNFSVASPFDVFIGDQSQTNSGGFSGGGQIGYNYQFDNSNFVIGVEADFQGSTLKGTYFDEEVDPYQVDFGTKVNWWGTARGRIGYAFGNILPYATGGFAYGRVSDFITEGPESFSWSGTRTGWTAGAGVEYAITHNLTAKIEYLYTDLGTWNYSGFPFDGDGSINTKVAFHTVRAGLNWKFDFLAPPAPVVAKY</sequence>
<dbReference type="Gene3D" id="2.40.160.20">
    <property type="match status" value="1"/>
</dbReference>
<evidence type="ECO:0000256" key="5">
    <source>
        <dbReference type="ARBA" id="ARBA00038306"/>
    </source>
</evidence>
<dbReference type="InterPro" id="IPR011250">
    <property type="entry name" value="OMP/PagP_B-barrel"/>
</dbReference>
<evidence type="ECO:0000259" key="7">
    <source>
        <dbReference type="Pfam" id="PF13505"/>
    </source>
</evidence>
<keyword evidence="4" id="KW-0998">Cell outer membrane</keyword>
<dbReference type="SUPFAM" id="SSF56925">
    <property type="entry name" value="OMPA-like"/>
    <property type="match status" value="1"/>
</dbReference>
<reference evidence="8 9" key="1">
    <citation type="submission" date="2018-08" db="EMBL/GenBank/DDBJ databases">
        <title>Genomic Encyclopedia of Type Strains, Phase IV (KMG-IV): sequencing the most valuable type-strain genomes for metagenomic binning, comparative biology and taxonomic classification.</title>
        <authorList>
            <person name="Goeker M."/>
        </authorList>
    </citation>
    <scope>NUCLEOTIDE SEQUENCE [LARGE SCALE GENOMIC DNA]</scope>
    <source>
        <strain evidence="8 9">BW863</strain>
    </source>
</reference>
<dbReference type="Pfam" id="PF13505">
    <property type="entry name" value="OMP_b-brl"/>
    <property type="match status" value="1"/>
</dbReference>
<evidence type="ECO:0000313" key="9">
    <source>
        <dbReference type="Proteomes" id="UP000256900"/>
    </source>
</evidence>
<comment type="caution">
    <text evidence="8">The sequence shown here is derived from an EMBL/GenBank/DDBJ whole genome shotgun (WGS) entry which is preliminary data.</text>
</comment>
<evidence type="ECO:0000256" key="1">
    <source>
        <dbReference type="ARBA" id="ARBA00004442"/>
    </source>
</evidence>
<name>A0A3D9Z428_9HYPH</name>
<dbReference type="InterPro" id="IPR027385">
    <property type="entry name" value="Beta-barrel_OMP"/>
</dbReference>
<evidence type="ECO:0000313" key="8">
    <source>
        <dbReference type="EMBL" id="REF89535.1"/>
    </source>
</evidence>
<comment type="subcellular location">
    <subcellularLocation>
        <location evidence="1">Cell outer membrane</location>
    </subcellularLocation>
</comment>
<evidence type="ECO:0000256" key="2">
    <source>
        <dbReference type="ARBA" id="ARBA00022729"/>
    </source>
</evidence>
<feature type="chain" id="PRO_5017733021" evidence="6">
    <location>
        <begin position="21"/>
        <end position="249"/>
    </location>
</feature>
<dbReference type="PANTHER" id="PTHR34001:SF3">
    <property type="entry name" value="BLL7405 PROTEIN"/>
    <property type="match status" value="1"/>
</dbReference>
<accession>A0A3D9Z428</accession>
<gene>
    <name evidence="8" type="ORF">DES32_0759</name>
</gene>
<dbReference type="PANTHER" id="PTHR34001">
    <property type="entry name" value="BLL7405 PROTEIN"/>
    <property type="match status" value="1"/>
</dbReference>
<feature type="domain" description="Outer membrane protein beta-barrel" evidence="7">
    <location>
        <begin position="40"/>
        <end position="236"/>
    </location>
</feature>